<dbReference type="InterPro" id="IPR047655">
    <property type="entry name" value="Transpos_IS630-like"/>
</dbReference>
<dbReference type="GO" id="GO:0003676">
    <property type="term" value="F:nucleic acid binding"/>
    <property type="evidence" value="ECO:0007669"/>
    <property type="project" value="InterPro"/>
</dbReference>
<dbReference type="InterPro" id="IPR036397">
    <property type="entry name" value="RNaseH_sf"/>
</dbReference>
<dbReference type="InterPro" id="IPR012337">
    <property type="entry name" value="RNaseH-like_sf"/>
</dbReference>
<dbReference type="Gene3D" id="3.30.420.10">
    <property type="entry name" value="Ribonuclease H-like superfamily/Ribonuclease H"/>
    <property type="match status" value="1"/>
</dbReference>
<dbReference type="RefSeq" id="WP_184522176.1">
    <property type="nucleotide sequence ID" value="NZ_JACIJD010000063.1"/>
</dbReference>
<proteinExistence type="predicted"/>
<name>A0A840YMI5_9PROT</name>
<dbReference type="AlphaFoldDB" id="A0A840YMI5"/>
<accession>A0A840YMI5</accession>
<dbReference type="Pfam" id="PF13358">
    <property type="entry name" value="DDE_3"/>
    <property type="match status" value="1"/>
</dbReference>
<dbReference type="NCBIfam" id="NF033545">
    <property type="entry name" value="transpos_IS630"/>
    <property type="match status" value="1"/>
</dbReference>
<dbReference type="InterPro" id="IPR009057">
    <property type="entry name" value="Homeodomain-like_sf"/>
</dbReference>
<dbReference type="Pfam" id="PF13565">
    <property type="entry name" value="HTH_32"/>
    <property type="match status" value="1"/>
</dbReference>
<dbReference type="PANTHER" id="PTHR30347">
    <property type="entry name" value="POTASSIUM CHANNEL RELATED"/>
    <property type="match status" value="1"/>
</dbReference>
<dbReference type="SUPFAM" id="SSF53098">
    <property type="entry name" value="Ribonuclease H-like"/>
    <property type="match status" value="1"/>
</dbReference>
<reference evidence="2 3" key="1">
    <citation type="submission" date="2020-08" db="EMBL/GenBank/DDBJ databases">
        <title>Genomic Encyclopedia of Type Strains, Phase IV (KMG-IV): sequencing the most valuable type-strain genomes for metagenomic binning, comparative biology and taxonomic classification.</title>
        <authorList>
            <person name="Goeker M."/>
        </authorList>
    </citation>
    <scope>NUCLEOTIDE SEQUENCE [LARGE SCALE GENOMIC DNA]</scope>
    <source>
        <strain evidence="2 3">DSM 25622</strain>
    </source>
</reference>
<feature type="domain" description="Tc1-like transposase DDE" evidence="1">
    <location>
        <begin position="173"/>
        <end position="308"/>
    </location>
</feature>
<evidence type="ECO:0000259" key="1">
    <source>
        <dbReference type="Pfam" id="PF13358"/>
    </source>
</evidence>
<dbReference type="EMBL" id="JACIJD010000063">
    <property type="protein sequence ID" value="MBB5696602.1"/>
    <property type="molecule type" value="Genomic_DNA"/>
</dbReference>
<dbReference type="Proteomes" id="UP000580654">
    <property type="component" value="Unassembled WGS sequence"/>
</dbReference>
<sequence length="374" mass="42006">MPYRVPTALDLSDAERTELESWARRRKTAQALALRARIVLQAGAGLTNTAIAAELGIAKHTVGKWRERFARQRTDGLLDEPRPGAPRRIVDEQIAALVDRTLAERPKGSTHWSLRTMARASGLSATTVGRAWRAFGLQPHRMESFKLSTDPLFAEKVRDIVGLYLAPPDRALVLCVDEKSQVQALDRTQLLLALRPGQAERRTHDYVRHGTTSLFAALDVKAGTVIGKCFPRHRAAEFRKFLDEIDAQVPPDLDVHLVLDNLGTHKTKLIRDWLAKRPRYHVHFTPTSASWINQVERWFGLLTERAIRRGVHCSVGALERDIHAFVDATNADPKPFRWVKSADDILASVKRFCLRSLGEDTAKQALSRISEPGH</sequence>
<dbReference type="InterPro" id="IPR052702">
    <property type="entry name" value="MscS-like_channel"/>
</dbReference>
<dbReference type="PANTHER" id="PTHR30347:SF1">
    <property type="entry name" value="MECHANOSENSITIVE CHANNEL MSCK"/>
    <property type="match status" value="1"/>
</dbReference>
<protein>
    <submittedName>
        <fullName evidence="2">Transposase</fullName>
    </submittedName>
</protein>
<evidence type="ECO:0000313" key="3">
    <source>
        <dbReference type="Proteomes" id="UP000580654"/>
    </source>
</evidence>
<comment type="caution">
    <text evidence="2">The sequence shown here is derived from an EMBL/GenBank/DDBJ whole genome shotgun (WGS) entry which is preliminary data.</text>
</comment>
<gene>
    <name evidence="2" type="ORF">FHS87_004676</name>
</gene>
<dbReference type="InterPro" id="IPR038717">
    <property type="entry name" value="Tc1-like_DDE_dom"/>
</dbReference>
<evidence type="ECO:0000313" key="2">
    <source>
        <dbReference type="EMBL" id="MBB5696602.1"/>
    </source>
</evidence>
<keyword evidence="3" id="KW-1185">Reference proteome</keyword>
<dbReference type="SUPFAM" id="SSF46689">
    <property type="entry name" value="Homeodomain-like"/>
    <property type="match status" value="1"/>
</dbReference>
<organism evidence="2 3">
    <name type="scientific">Muricoccus pecuniae</name>
    <dbReference type="NCBI Taxonomy" id="693023"/>
    <lineage>
        <taxon>Bacteria</taxon>
        <taxon>Pseudomonadati</taxon>
        <taxon>Pseudomonadota</taxon>
        <taxon>Alphaproteobacteria</taxon>
        <taxon>Acetobacterales</taxon>
        <taxon>Roseomonadaceae</taxon>
        <taxon>Muricoccus</taxon>
    </lineage>
</organism>